<dbReference type="GO" id="GO:0016604">
    <property type="term" value="C:nuclear body"/>
    <property type="evidence" value="ECO:0007669"/>
    <property type="project" value="TreeGrafter"/>
</dbReference>
<evidence type="ECO:0000313" key="7">
    <source>
        <dbReference type="Proteomes" id="UP000267251"/>
    </source>
</evidence>
<evidence type="ECO:0000256" key="1">
    <source>
        <dbReference type="ARBA" id="ARBA00004123"/>
    </source>
</evidence>
<reference evidence="7" key="1">
    <citation type="journal article" date="2018" name="Nat. Microbiol.">
        <title>Leveraging single-cell genomics to expand the fungal tree of life.</title>
        <authorList>
            <person name="Ahrendt S.R."/>
            <person name="Quandt C.A."/>
            <person name="Ciobanu D."/>
            <person name="Clum A."/>
            <person name="Salamov A."/>
            <person name="Andreopoulos B."/>
            <person name="Cheng J.F."/>
            <person name="Woyke T."/>
            <person name="Pelin A."/>
            <person name="Henrissat B."/>
            <person name="Reynolds N.K."/>
            <person name="Benny G.L."/>
            <person name="Smith M.E."/>
            <person name="James T.Y."/>
            <person name="Grigoriev I.V."/>
        </authorList>
    </citation>
    <scope>NUCLEOTIDE SEQUENCE [LARGE SCALE GENOMIC DNA]</scope>
</reference>
<organism evidence="6 7">
    <name type="scientific">Piptocephalis cylindrospora</name>
    <dbReference type="NCBI Taxonomy" id="1907219"/>
    <lineage>
        <taxon>Eukaryota</taxon>
        <taxon>Fungi</taxon>
        <taxon>Fungi incertae sedis</taxon>
        <taxon>Zoopagomycota</taxon>
        <taxon>Zoopagomycotina</taxon>
        <taxon>Zoopagomycetes</taxon>
        <taxon>Zoopagales</taxon>
        <taxon>Piptocephalidaceae</taxon>
        <taxon>Piptocephalis</taxon>
    </lineage>
</organism>
<evidence type="ECO:0000256" key="2">
    <source>
        <dbReference type="ARBA" id="ARBA00005407"/>
    </source>
</evidence>
<dbReference type="EMBL" id="KZ988766">
    <property type="protein sequence ID" value="RKP11620.1"/>
    <property type="molecule type" value="Genomic_DNA"/>
</dbReference>
<evidence type="ECO:0000313" key="6">
    <source>
        <dbReference type="EMBL" id="RKP11620.1"/>
    </source>
</evidence>
<evidence type="ECO:0000256" key="4">
    <source>
        <dbReference type="SAM" id="MobiDB-lite"/>
    </source>
</evidence>
<comment type="similarity">
    <text evidence="2">Belongs to the ARS2 family.</text>
</comment>
<feature type="compositionally biased region" description="Low complexity" evidence="4">
    <location>
        <begin position="184"/>
        <end position="197"/>
    </location>
</feature>
<dbReference type="Pfam" id="PF04959">
    <property type="entry name" value="ARS2"/>
    <property type="match status" value="1"/>
</dbReference>
<dbReference type="GO" id="GO:0031053">
    <property type="term" value="P:primary miRNA processing"/>
    <property type="evidence" value="ECO:0007669"/>
    <property type="project" value="TreeGrafter"/>
</dbReference>
<gene>
    <name evidence="6" type="ORF">BJ684DRAFT_21804</name>
</gene>
<evidence type="ECO:0000259" key="5">
    <source>
        <dbReference type="PROSITE" id="PS00028"/>
    </source>
</evidence>
<dbReference type="InterPro" id="IPR007042">
    <property type="entry name" value="SERRATE/Ars2_C"/>
</dbReference>
<dbReference type="PANTHER" id="PTHR13165">
    <property type="entry name" value="ARSENITE-RESISTANCE PROTEIN 2"/>
    <property type="match status" value="1"/>
</dbReference>
<feature type="region of interest" description="Disordered" evidence="4">
    <location>
        <begin position="398"/>
        <end position="443"/>
    </location>
</feature>
<keyword evidence="3" id="KW-0539">Nucleus</keyword>
<protein>
    <recommendedName>
        <fullName evidence="5">C2H2-type domain-containing protein</fullName>
    </recommendedName>
</protein>
<feature type="region of interest" description="Disordered" evidence="4">
    <location>
        <begin position="59"/>
        <end position="88"/>
    </location>
</feature>
<dbReference type="InterPro" id="IPR025239">
    <property type="entry name" value="DUF4187"/>
</dbReference>
<name>A0A4P9Y1E5_9FUNG</name>
<dbReference type="AlphaFoldDB" id="A0A4P9Y1E5"/>
<feature type="region of interest" description="Disordered" evidence="4">
    <location>
        <begin position="464"/>
        <end position="515"/>
    </location>
</feature>
<dbReference type="InterPro" id="IPR013087">
    <property type="entry name" value="Znf_C2H2_type"/>
</dbReference>
<dbReference type="PROSITE" id="PS00028">
    <property type="entry name" value="ZINC_FINGER_C2H2_1"/>
    <property type="match status" value="1"/>
</dbReference>
<feature type="region of interest" description="Disordered" evidence="4">
    <location>
        <begin position="1"/>
        <end position="30"/>
    </location>
</feature>
<feature type="domain" description="C2H2-type" evidence="5">
    <location>
        <begin position="241"/>
        <end position="262"/>
    </location>
</feature>
<dbReference type="SMART" id="SM01173">
    <property type="entry name" value="DUF4187"/>
    <property type="match status" value="1"/>
</dbReference>
<sequence length="515" mass="54828">MKLNNTKIDEFEIHLSPHHSTPSRQRVTPDIASTHERLIRDAERAMECIRTMDAQIRDAPVEGGEEGAGTRGDGEDGSGLIPEPSNKYDGESLVKATVERALRDREEAEAGEAGPEGKTLWKCKKRVDLAIWYLRKVHIFCYYCCVACESVDELERRCPDAHVRYRLSEDRAISNQPTGEPRPTSSSSTSTSSSSKSNQSQNGEGWVRSCEGKLAYFTRPADEVPDVWKHIVKLEEGRYGCRGCPKQFAGPEFVTKHLLKKHKIGGTTVGALTGGLVEANFFNNYLRDPNRLMPNSGMDRSTMNTASSSSSSSATTAYGMGMMMGGGGGGGAGGHGGVSGPPGGGGGMMMPFMHMPGQTQGSGPMHFPMGGAGGTPGSMMNPQVMGFPYMSPMPFTYPGHSQPTGSETPSTSASSPSSSSFIQAAPQGTPLDQIPRMGFGDGGGMVAPPQMFFMGGMPMNPAAMAAMQQQQQQAFQRQQPSSSQGGGGGSRDPRGVRSYVDLDAPASGDIPLNYG</sequence>
<comment type="subcellular location">
    <subcellularLocation>
        <location evidence="1">Nucleus</location>
    </subcellularLocation>
</comment>
<dbReference type="Proteomes" id="UP000267251">
    <property type="component" value="Unassembled WGS sequence"/>
</dbReference>
<feature type="region of interest" description="Disordered" evidence="4">
    <location>
        <begin position="169"/>
        <end position="205"/>
    </location>
</feature>
<feature type="compositionally biased region" description="Low complexity" evidence="4">
    <location>
        <begin position="403"/>
        <end position="420"/>
    </location>
</feature>
<feature type="compositionally biased region" description="Low complexity" evidence="4">
    <location>
        <begin position="464"/>
        <end position="483"/>
    </location>
</feature>
<accession>A0A4P9Y1E5</accession>
<evidence type="ECO:0000256" key="3">
    <source>
        <dbReference type="ARBA" id="ARBA00023242"/>
    </source>
</evidence>
<dbReference type="OrthoDB" id="342064at2759"/>
<dbReference type="InterPro" id="IPR039727">
    <property type="entry name" value="SE/Ars2"/>
</dbReference>
<dbReference type="PANTHER" id="PTHR13165:SF0">
    <property type="entry name" value="SERRATE RNA EFFECTOR MOLECULE HOMOLOG"/>
    <property type="match status" value="1"/>
</dbReference>
<proteinExistence type="inferred from homology"/>
<keyword evidence="7" id="KW-1185">Reference proteome</keyword>